<reference evidence="2 3" key="1">
    <citation type="submission" date="2021-03" db="EMBL/GenBank/DDBJ databases">
        <title>Winogradskyella sp. nov., isolated from costal sediment.</title>
        <authorList>
            <person name="Gao C."/>
        </authorList>
    </citation>
    <scope>NUCLEOTIDE SEQUENCE [LARGE SCALE GENOMIC DNA]</scope>
    <source>
        <strain evidence="2 3">DF17</strain>
    </source>
</reference>
<dbReference type="Pfam" id="PF04978">
    <property type="entry name" value="MST"/>
    <property type="match status" value="1"/>
</dbReference>
<evidence type="ECO:0000256" key="1">
    <source>
        <dbReference type="SAM" id="SignalP"/>
    </source>
</evidence>
<name>A0ABS3T3F4_9FLAO</name>
<keyword evidence="1" id="KW-0732">Signal</keyword>
<dbReference type="EMBL" id="JAGEVF010000008">
    <property type="protein sequence ID" value="MBO3117275.1"/>
    <property type="molecule type" value="Genomic_DNA"/>
</dbReference>
<dbReference type="SUPFAM" id="SSF109854">
    <property type="entry name" value="DinB/YfiT-like putative metalloenzymes"/>
    <property type="match status" value="1"/>
</dbReference>
<evidence type="ECO:0000313" key="3">
    <source>
        <dbReference type="Proteomes" id="UP000676776"/>
    </source>
</evidence>
<protein>
    <submittedName>
        <fullName evidence="2">DUF664 domain-containing protein</fullName>
    </submittedName>
</protein>
<dbReference type="Proteomes" id="UP000676776">
    <property type="component" value="Unassembled WGS sequence"/>
</dbReference>
<organism evidence="2 3">
    <name type="scientific">Winogradskyella pelagia</name>
    <dbReference type="NCBI Taxonomy" id="2819984"/>
    <lineage>
        <taxon>Bacteria</taxon>
        <taxon>Pseudomonadati</taxon>
        <taxon>Bacteroidota</taxon>
        <taxon>Flavobacteriia</taxon>
        <taxon>Flavobacteriales</taxon>
        <taxon>Flavobacteriaceae</taxon>
        <taxon>Winogradskyella</taxon>
    </lineage>
</organism>
<dbReference type="Gene3D" id="1.20.120.450">
    <property type="entry name" value="dinb family like domain"/>
    <property type="match status" value="1"/>
</dbReference>
<evidence type="ECO:0000313" key="2">
    <source>
        <dbReference type="EMBL" id="MBO3117275.1"/>
    </source>
</evidence>
<sequence>MSIIMKINSVLCLFITLFVSATSFAQNEIKPPRGYSNDIGNMISMLDNLKQRVERYVINLDQEGTDFLLDENSNSPGAIIYHLAATEAYYQVYTFEGRGFNASEKRKWETALNLGEKARNEFKDKPIQFYLDIYDEVRKKTKELLKTKGDDWFKTKTGNMSMHWAWFHVMEHQANHMGQLAYITKRI</sequence>
<accession>A0ABS3T3F4</accession>
<proteinExistence type="predicted"/>
<feature type="chain" id="PRO_5045677762" evidence="1">
    <location>
        <begin position="26"/>
        <end position="187"/>
    </location>
</feature>
<feature type="signal peptide" evidence="1">
    <location>
        <begin position="1"/>
        <end position="25"/>
    </location>
</feature>
<keyword evidence="3" id="KW-1185">Reference proteome</keyword>
<gene>
    <name evidence="2" type="ORF">J4050_10980</name>
</gene>
<comment type="caution">
    <text evidence="2">The sequence shown here is derived from an EMBL/GenBank/DDBJ whole genome shotgun (WGS) entry which is preliminary data.</text>
</comment>
<dbReference type="InterPro" id="IPR007061">
    <property type="entry name" value="MST-like"/>
</dbReference>
<dbReference type="InterPro" id="IPR034660">
    <property type="entry name" value="DinB/YfiT-like"/>
</dbReference>